<evidence type="ECO:0000313" key="1">
    <source>
        <dbReference type="EMBL" id="KMT66367.1"/>
    </source>
</evidence>
<dbReference type="EMBL" id="LAZL01000004">
    <property type="protein sequence ID" value="KMT66367.1"/>
    <property type="molecule type" value="Genomic_DNA"/>
</dbReference>
<reference evidence="1 2" key="1">
    <citation type="submission" date="2015-04" db="EMBL/GenBank/DDBJ databases">
        <title>Draft Genome Sequence of the Novel Agar-Digesting Marine Bacterium Q1.</title>
        <authorList>
            <person name="Li Y."/>
            <person name="Li D."/>
            <person name="Chen G."/>
            <person name="Du Z."/>
        </authorList>
    </citation>
    <scope>NUCLEOTIDE SEQUENCE [LARGE SCALE GENOMIC DNA]</scope>
    <source>
        <strain evidence="1 2">Q1</strain>
    </source>
</reference>
<comment type="caution">
    <text evidence="1">The sequence shown here is derived from an EMBL/GenBank/DDBJ whole genome shotgun (WGS) entry which is preliminary data.</text>
</comment>
<accession>A0A0J8GUE3</accession>
<dbReference type="Proteomes" id="UP000037600">
    <property type="component" value="Unassembled WGS sequence"/>
</dbReference>
<dbReference type="OrthoDB" id="6378005at2"/>
<sequence>MRYMKFNQITGYLAACLVLSGCNISIQTDEGEESEYHSIAVENIFPTGLAAASPFLEQDNSLIIGTAARSSNSIPHYFWSTQRIGLLLNSITPLRDVFMPESFYRIAHNANCFGPSVSFTGHPNATDSTSENGTLPGGDLGIWLVEDENGDACAVAQTNALLSGVQDQSRMALMTLASLISSAISHGESLPSEGHTLNLTSYMNTLGLINVTFGLAEITHSLDTWFYRVEFDWVTSGNSYSVWLEMEHMPGNDYSEYQGHLKYIAEGENGVTDVNLPGNNCSQDERSLAGSLTYERAGDNISLQARNATLCGHNVTSVFTSDGLVDSANQYNVTTNMSGWSENFNIFGANFDLTDLSGDYTYVWQAGVNDSNSRVFNIGLNPNEPMDGEAHYGYGDTVDNTDGAILGFICDWATPSSTHALQAYTQRQFIEYDTLTNTYLGSDHRANIEYVPTSSCSYDGLGNFVFDIDASGVLGDITEESASQAFIHDLWQAPEGLTIQEGLLARGIQVANVPLGWPADGSE</sequence>
<organism evidence="1 2">
    <name type="scientific">Catenovulum maritimum</name>
    <dbReference type="NCBI Taxonomy" id="1513271"/>
    <lineage>
        <taxon>Bacteria</taxon>
        <taxon>Pseudomonadati</taxon>
        <taxon>Pseudomonadota</taxon>
        <taxon>Gammaproteobacteria</taxon>
        <taxon>Alteromonadales</taxon>
        <taxon>Alteromonadaceae</taxon>
        <taxon>Catenovulum</taxon>
    </lineage>
</organism>
<protein>
    <submittedName>
        <fullName evidence="1">Uncharacterized protein</fullName>
    </submittedName>
</protein>
<keyword evidence="2" id="KW-1185">Reference proteome</keyword>
<gene>
    <name evidence="1" type="ORF">XM47_03805</name>
</gene>
<dbReference type="AlphaFoldDB" id="A0A0J8GUE3"/>
<evidence type="ECO:0000313" key="2">
    <source>
        <dbReference type="Proteomes" id="UP000037600"/>
    </source>
</evidence>
<dbReference type="PATRIC" id="fig|1513271.3.peg.787"/>
<dbReference type="PROSITE" id="PS51257">
    <property type="entry name" value="PROKAR_LIPOPROTEIN"/>
    <property type="match status" value="1"/>
</dbReference>
<name>A0A0J8GUE3_9ALTE</name>
<dbReference type="RefSeq" id="WP_149865444.1">
    <property type="nucleotide sequence ID" value="NZ_KQ130483.1"/>
</dbReference>
<proteinExistence type="predicted"/>